<dbReference type="AlphaFoldDB" id="A0A6L9SGU3"/>
<dbReference type="Gene3D" id="3.30.70.270">
    <property type="match status" value="1"/>
</dbReference>
<protein>
    <submittedName>
        <fullName evidence="1">Transcriptional regulator</fullName>
    </submittedName>
</protein>
<comment type="caution">
    <text evidence="1">The sequence shown here is derived from an EMBL/GenBank/DDBJ whole genome shotgun (WGS) entry which is preliminary data.</text>
</comment>
<evidence type="ECO:0000313" key="1">
    <source>
        <dbReference type="EMBL" id="NEE04333.1"/>
    </source>
</evidence>
<sequence length="442" mass="46942">MHGSNGAREEVTIGVVGAAEAIERIMSVARDTGSSWWRLVAAAYTDEADAHAQFVKIASRIDVCLFSGPLPYDMVTGTGGLSVPAAYVPVDGAAIHGTLLRGILGGVFDPTRISIDSVAKRDVMRTYAEIGLSSQHVRVLPYSRPGSADEFLGFHQTRYELGETTGAVTTVPTVAAALASAGVPVLTMAPAETTVRHALQTAGLIGSQAKLEGARIVTVIVRVPTSMLPPHPGPSSYSYQESKLSLYRELLREARPMDAAVLARDERSYLVVTTMGSLRIGTDDLTVAPFVQRISSELGIDVEVGIGLGHSTREAELNAQTAVDKAAAAGDHTAFLLGPAGAVLQLPVERRPEPHVVHPGGGASSKAAETLARLAGGLETEENHVVDAEKVAEILDVRLQTARRALRMLVDEGLAWPMPPARARKVGRPPQLFQLLFEKLHT</sequence>
<dbReference type="InterPro" id="IPR043128">
    <property type="entry name" value="Rev_trsase/Diguanyl_cyclase"/>
</dbReference>
<organism evidence="1 2">
    <name type="scientific">Phytoactinopolyspora halotolerans</name>
    <dbReference type="NCBI Taxonomy" id="1981512"/>
    <lineage>
        <taxon>Bacteria</taxon>
        <taxon>Bacillati</taxon>
        <taxon>Actinomycetota</taxon>
        <taxon>Actinomycetes</taxon>
        <taxon>Jiangellales</taxon>
        <taxon>Jiangellaceae</taxon>
        <taxon>Phytoactinopolyspora</taxon>
    </lineage>
</organism>
<reference evidence="1 2" key="1">
    <citation type="submission" date="2020-02" db="EMBL/GenBank/DDBJ databases">
        <authorList>
            <person name="Li X.-J."/>
            <person name="Han X.-M."/>
        </authorList>
    </citation>
    <scope>NUCLEOTIDE SEQUENCE [LARGE SCALE GENOMIC DNA]</scope>
    <source>
        <strain evidence="1 2">CCTCC AB 2017055</strain>
    </source>
</reference>
<accession>A0A6L9SGU3</accession>
<gene>
    <name evidence="1" type="ORF">G1H10_29600</name>
</gene>
<keyword evidence="2" id="KW-1185">Reference proteome</keyword>
<evidence type="ECO:0000313" key="2">
    <source>
        <dbReference type="Proteomes" id="UP000475214"/>
    </source>
</evidence>
<dbReference type="EMBL" id="JAAGOA010000032">
    <property type="protein sequence ID" value="NEE04333.1"/>
    <property type="molecule type" value="Genomic_DNA"/>
</dbReference>
<proteinExistence type="predicted"/>
<dbReference type="Proteomes" id="UP000475214">
    <property type="component" value="Unassembled WGS sequence"/>
</dbReference>
<name>A0A6L9SGU3_9ACTN</name>
<dbReference type="RefSeq" id="WP_163744769.1">
    <property type="nucleotide sequence ID" value="NZ_JAAGOA010000032.1"/>
</dbReference>